<evidence type="ECO:0000259" key="3">
    <source>
        <dbReference type="Pfam" id="PF17853"/>
    </source>
</evidence>
<dbReference type="InterPro" id="IPR042070">
    <property type="entry name" value="PucR_C-HTH_sf"/>
</dbReference>
<name>A0A5S4FSZ8_9ACTN</name>
<evidence type="ECO:0000313" key="4">
    <source>
        <dbReference type="EMBL" id="TMR23895.1"/>
    </source>
</evidence>
<comment type="similarity">
    <text evidence="1">Belongs to the CdaR family.</text>
</comment>
<dbReference type="InterPro" id="IPR051448">
    <property type="entry name" value="CdaR-like_regulators"/>
</dbReference>
<organism evidence="4 5">
    <name type="scientific">Nonomuraea zeae</name>
    <dbReference type="NCBI Taxonomy" id="1642303"/>
    <lineage>
        <taxon>Bacteria</taxon>
        <taxon>Bacillati</taxon>
        <taxon>Actinomycetota</taxon>
        <taxon>Actinomycetes</taxon>
        <taxon>Streptosporangiales</taxon>
        <taxon>Streptosporangiaceae</taxon>
        <taxon>Nonomuraea</taxon>
    </lineage>
</organism>
<dbReference type="Pfam" id="PF13556">
    <property type="entry name" value="HTH_30"/>
    <property type="match status" value="1"/>
</dbReference>
<reference evidence="4 5" key="1">
    <citation type="submission" date="2019-05" db="EMBL/GenBank/DDBJ databases">
        <title>Draft genome sequence of Nonomuraea zeae DSM 100528.</title>
        <authorList>
            <person name="Saricaoglu S."/>
            <person name="Isik K."/>
        </authorList>
    </citation>
    <scope>NUCLEOTIDE SEQUENCE [LARGE SCALE GENOMIC DNA]</scope>
    <source>
        <strain evidence="4 5">DSM 100528</strain>
    </source>
</reference>
<dbReference type="Gene3D" id="1.10.10.2840">
    <property type="entry name" value="PucR C-terminal helix-turn-helix domain"/>
    <property type="match status" value="1"/>
</dbReference>
<dbReference type="PANTHER" id="PTHR33744:SF17">
    <property type="entry name" value="CONSERVED PROTEIN"/>
    <property type="match status" value="1"/>
</dbReference>
<dbReference type="AlphaFoldDB" id="A0A5S4FSZ8"/>
<proteinExistence type="inferred from homology"/>
<comment type="caution">
    <text evidence="4">The sequence shown here is derived from an EMBL/GenBank/DDBJ whole genome shotgun (WGS) entry which is preliminary data.</text>
</comment>
<dbReference type="OrthoDB" id="3190266at2"/>
<protein>
    <submittedName>
        <fullName evidence="4">PucR family transcriptional regulator</fullName>
    </submittedName>
</protein>
<dbReference type="PANTHER" id="PTHR33744">
    <property type="entry name" value="CARBOHYDRATE DIACID REGULATOR"/>
    <property type="match status" value="1"/>
</dbReference>
<accession>A0A5S4FSZ8</accession>
<feature type="domain" description="PucR C-terminal helix-turn-helix" evidence="2">
    <location>
        <begin position="476"/>
        <end position="533"/>
    </location>
</feature>
<dbReference type="InterPro" id="IPR041522">
    <property type="entry name" value="CdaR_GGDEF"/>
</dbReference>
<dbReference type="Pfam" id="PF17853">
    <property type="entry name" value="GGDEF_2"/>
    <property type="match status" value="1"/>
</dbReference>
<sequence length="538" mass="56701">MSQGTTPDMAKWVTLRELLAFDEGGILRLLLAPAGQDVRFEGMIIGDEGPARSYAGRVVLAAGPFPATEAATAWIRETAGRGAAAIVVRSEAGLPPDALATAEQVGVALLARAEWADWDDVATLLRSAAAYAEAGRGDRMADATEGGGLAALASVVAEFTGGSITIEDTQFRVLAHSATGPEADELRRSTILGGRVPDWRVEELRRSGLLRTLWSSDEVIHRPADDDTPERLIIAIRSGREMLGSIWAAADGGSGLTANAASALSRAAEVAVPYLVQHRLRESGARRRAEHALRGLLGGQGDMSTHAWSLGLSPDLRCAVVVAEHDGTPAERTLGLLALQAASYRAGVQVLREGGRIAALLPVGRGDERDALGLARELDVLAASMPGAGPVWVGAGRVVASPLLAADSCEEAGLAVRVLRERAAGGGEPRRHALAADLGPALDVQRVLDAVRPVWERGSGPVYDLVRTDLEAGGELVRSISAYLDASGDVARAAGRLVLHPNTLRYRLRRARERFGVDLDDPDTRLMITLAVRLVGRG</sequence>
<evidence type="ECO:0000256" key="1">
    <source>
        <dbReference type="ARBA" id="ARBA00006754"/>
    </source>
</evidence>
<dbReference type="RefSeq" id="WP_138696420.1">
    <property type="nucleotide sequence ID" value="NZ_JBHSAZ010000030.1"/>
</dbReference>
<dbReference type="EMBL" id="VCKX01000249">
    <property type="protein sequence ID" value="TMR23895.1"/>
    <property type="molecule type" value="Genomic_DNA"/>
</dbReference>
<dbReference type="InterPro" id="IPR025736">
    <property type="entry name" value="PucR_C-HTH_dom"/>
</dbReference>
<keyword evidence="5" id="KW-1185">Reference proteome</keyword>
<feature type="domain" description="CdaR GGDEF-like" evidence="3">
    <location>
        <begin position="304"/>
        <end position="418"/>
    </location>
</feature>
<evidence type="ECO:0000259" key="2">
    <source>
        <dbReference type="Pfam" id="PF13556"/>
    </source>
</evidence>
<gene>
    <name evidence="4" type="ORF">ETD85_47365</name>
</gene>
<evidence type="ECO:0000313" key="5">
    <source>
        <dbReference type="Proteomes" id="UP000306628"/>
    </source>
</evidence>
<dbReference type="Proteomes" id="UP000306628">
    <property type="component" value="Unassembled WGS sequence"/>
</dbReference>